<dbReference type="GO" id="GO:0004197">
    <property type="term" value="F:cysteine-type endopeptidase activity"/>
    <property type="evidence" value="ECO:0007669"/>
    <property type="project" value="InterPro"/>
</dbReference>
<sequence length="333" mass="35803">MKKRALCVGIDAYPGSPLTGCVNDASAIAEVLRKNEDGSPNFTVETLLGQSAADDISRPTLRSALARLFDNSRDKTLLFYFAGHGAKTPWGTELVTQDAVRDSLGVSVNDILVLANSSAALSITIILDCCFSGDLGNLTGLQEESTSEQFRIGRAILRDGVTILAASSPTETSDENDGHGLFTRILIDGLEGGASDHLGAITTLGLFGHAASSFDAWQQTPVLKTNVTTPTVLRTGPPWLDPNLLRDLPKHFPTEAHQLQLTPAHEGDGRPLPAGTTGSPEQQQFDYLGRLRNANLVTSDGKRDHYWLAMESGCVYLTPLGRYFWRLAAKGVL</sequence>
<evidence type="ECO:0000313" key="4">
    <source>
        <dbReference type="Proteomes" id="UP000199614"/>
    </source>
</evidence>
<evidence type="ECO:0000313" key="3">
    <source>
        <dbReference type="EMBL" id="SFO37643.1"/>
    </source>
</evidence>
<dbReference type="InterPro" id="IPR029030">
    <property type="entry name" value="Caspase-like_dom_sf"/>
</dbReference>
<dbReference type="SUPFAM" id="SSF52129">
    <property type="entry name" value="Caspase-like"/>
    <property type="match status" value="1"/>
</dbReference>
<dbReference type="PANTHER" id="PTHR48104:SF30">
    <property type="entry name" value="METACASPASE-1"/>
    <property type="match status" value="1"/>
</dbReference>
<accession>A0A1I5GNU3</accession>
<dbReference type="PANTHER" id="PTHR48104">
    <property type="entry name" value="METACASPASE-4"/>
    <property type="match status" value="1"/>
</dbReference>
<keyword evidence="4" id="KW-1185">Reference proteome</keyword>
<gene>
    <name evidence="3" type="ORF">SAMN05216207_10494</name>
</gene>
<dbReference type="Gene3D" id="3.40.50.1460">
    <property type="match status" value="1"/>
</dbReference>
<dbReference type="InterPro" id="IPR050452">
    <property type="entry name" value="Metacaspase"/>
</dbReference>
<dbReference type="AlphaFoldDB" id="A0A1I5GNU3"/>
<dbReference type="Pfam" id="PF00656">
    <property type="entry name" value="Peptidase_C14"/>
    <property type="match status" value="1"/>
</dbReference>
<dbReference type="RefSeq" id="WP_093353987.1">
    <property type="nucleotide sequence ID" value="NZ_FOUY01000049.1"/>
</dbReference>
<dbReference type="InterPro" id="IPR011600">
    <property type="entry name" value="Pept_C14_caspase"/>
</dbReference>
<protein>
    <submittedName>
        <fullName evidence="3">Caspase domain-containing protein</fullName>
    </submittedName>
</protein>
<reference evidence="3 4" key="1">
    <citation type="submission" date="2016-10" db="EMBL/GenBank/DDBJ databases">
        <authorList>
            <person name="de Groot N.N."/>
        </authorList>
    </citation>
    <scope>NUCLEOTIDE SEQUENCE [LARGE SCALE GENOMIC DNA]</scope>
    <source>
        <strain evidence="3 4">CGMCC 4.1877</strain>
    </source>
</reference>
<dbReference type="GO" id="GO:0006508">
    <property type="term" value="P:proteolysis"/>
    <property type="evidence" value="ECO:0007669"/>
    <property type="project" value="InterPro"/>
</dbReference>
<evidence type="ECO:0000259" key="2">
    <source>
        <dbReference type="Pfam" id="PF00656"/>
    </source>
</evidence>
<dbReference type="Proteomes" id="UP000199614">
    <property type="component" value="Unassembled WGS sequence"/>
</dbReference>
<feature type="region of interest" description="Disordered" evidence="1">
    <location>
        <begin position="263"/>
        <end position="282"/>
    </location>
</feature>
<evidence type="ECO:0000256" key="1">
    <source>
        <dbReference type="SAM" id="MobiDB-lite"/>
    </source>
</evidence>
<name>A0A1I5GNU3_PSUAM</name>
<organism evidence="3 4">
    <name type="scientific">Pseudonocardia ammonioxydans</name>
    <dbReference type="NCBI Taxonomy" id="260086"/>
    <lineage>
        <taxon>Bacteria</taxon>
        <taxon>Bacillati</taxon>
        <taxon>Actinomycetota</taxon>
        <taxon>Actinomycetes</taxon>
        <taxon>Pseudonocardiales</taxon>
        <taxon>Pseudonocardiaceae</taxon>
        <taxon>Pseudonocardia</taxon>
    </lineage>
</organism>
<feature type="domain" description="Peptidase C14 caspase" evidence="2">
    <location>
        <begin position="2"/>
        <end position="201"/>
    </location>
</feature>
<dbReference type="OrthoDB" id="491589at2"/>
<dbReference type="EMBL" id="FOUY01000049">
    <property type="protein sequence ID" value="SFO37643.1"/>
    <property type="molecule type" value="Genomic_DNA"/>
</dbReference>
<dbReference type="STRING" id="260086.SAMN05216207_10494"/>
<proteinExistence type="predicted"/>
<dbReference type="GO" id="GO:0005737">
    <property type="term" value="C:cytoplasm"/>
    <property type="evidence" value="ECO:0007669"/>
    <property type="project" value="TreeGrafter"/>
</dbReference>